<evidence type="ECO:0000256" key="1">
    <source>
        <dbReference type="ARBA" id="ARBA00004442"/>
    </source>
</evidence>
<sequence length="277" mass="29368">MRIRTAASALALLLATSLSAAAADAVYAPYDPAPAPLAPAANDYGDTDFVFELGISGIVSPEYLGSDEYQINPSPIISVEYLNLPGIGSFGGKDGLGLSIGPSFDYIGDRDASDYSELTGLDDLDATYELGLKAGYEWQNAEVYGAVRYAFGGADGFVGDIGANLIARPTERLVLKAGPTVSFASSDYMDSYFGVSARESVASGFRLGAYDPDGGFKSVGVAASARYEIFTDWFINADAKYDRLVGDAKDSPIVQAGDENQYFFGLGVSKRFSLDLW</sequence>
<feature type="signal peptide" evidence="6">
    <location>
        <begin position="1"/>
        <end position="22"/>
    </location>
</feature>
<dbReference type="InterPro" id="IPR010583">
    <property type="entry name" value="MipA"/>
</dbReference>
<dbReference type="EMBL" id="AAPJ01000007">
    <property type="protein sequence ID" value="EAS48808.1"/>
    <property type="molecule type" value="Genomic_DNA"/>
</dbReference>
<evidence type="ECO:0000256" key="5">
    <source>
        <dbReference type="ARBA" id="ARBA00023237"/>
    </source>
</evidence>
<dbReference type="Pfam" id="PF06629">
    <property type="entry name" value="MipA"/>
    <property type="match status" value="1"/>
</dbReference>
<dbReference type="PANTHER" id="PTHR38776:SF1">
    <property type="entry name" value="MLTA-INTERACTING PROTEIN-RELATED"/>
    <property type="match status" value="1"/>
</dbReference>
<dbReference type="GO" id="GO:0009279">
    <property type="term" value="C:cell outer membrane"/>
    <property type="evidence" value="ECO:0007669"/>
    <property type="project" value="UniProtKB-SubCell"/>
</dbReference>
<keyword evidence="8" id="KW-1185">Reference proteome</keyword>
<keyword evidence="5" id="KW-0998">Cell outer membrane</keyword>
<comment type="subcellular location">
    <subcellularLocation>
        <location evidence="1">Cell outer membrane</location>
    </subcellularLocation>
</comment>
<reference evidence="7 8" key="1">
    <citation type="journal article" date="2008" name="Appl. Environ. Microbiol.">
        <title>Genomic insights into Mn(II) oxidation by the marine alphaproteobacterium Aurantimonas sp. strain SI85-9A1.</title>
        <authorList>
            <person name="Dick G.J."/>
            <person name="Podell S."/>
            <person name="Johnson H.A."/>
            <person name="Rivera-Espinoza Y."/>
            <person name="Bernier-Latmani R."/>
            <person name="McCarthy J.K."/>
            <person name="Torpey J.W."/>
            <person name="Clement B.G."/>
            <person name="Gaasterland T."/>
            <person name="Tebo B.M."/>
        </authorList>
    </citation>
    <scope>NUCLEOTIDE SEQUENCE [LARGE SCALE GENOMIC DNA]</scope>
    <source>
        <strain evidence="7 8">SI85-9A1</strain>
    </source>
</reference>
<dbReference type="BioCyc" id="AURANTIMONAS:SI859A1_03445-MONOMER"/>
<keyword evidence="3 6" id="KW-0732">Signal</keyword>
<dbReference type="AlphaFoldDB" id="Q1YET7"/>
<gene>
    <name evidence="7" type="ORF">SI859A1_03445</name>
</gene>
<dbReference type="RefSeq" id="WP_009211257.1">
    <property type="nucleotide sequence ID" value="NZ_BBWP01000006.1"/>
</dbReference>
<evidence type="ECO:0000313" key="8">
    <source>
        <dbReference type="Proteomes" id="UP000000321"/>
    </source>
</evidence>
<comment type="similarity">
    <text evidence="2">Belongs to the MipA/OmpV family.</text>
</comment>
<evidence type="ECO:0000256" key="2">
    <source>
        <dbReference type="ARBA" id="ARBA00005722"/>
    </source>
</evidence>
<dbReference type="Proteomes" id="UP000000321">
    <property type="component" value="Unassembled WGS sequence"/>
</dbReference>
<evidence type="ECO:0000256" key="3">
    <source>
        <dbReference type="ARBA" id="ARBA00022729"/>
    </source>
</evidence>
<feature type="chain" id="PRO_5004197483" evidence="6">
    <location>
        <begin position="23"/>
        <end position="277"/>
    </location>
</feature>
<accession>Q1YET7</accession>
<dbReference type="OrthoDB" id="5462484at2"/>
<proteinExistence type="inferred from homology"/>
<name>Q1YET7_AURMS</name>
<evidence type="ECO:0000313" key="7">
    <source>
        <dbReference type="EMBL" id="EAS48808.1"/>
    </source>
</evidence>
<comment type="caution">
    <text evidence="7">The sequence shown here is derived from an EMBL/GenBank/DDBJ whole genome shotgun (WGS) entry which is preliminary data.</text>
</comment>
<organism evidence="7 8">
    <name type="scientific">Aurantimonas manganoxydans (strain ATCC BAA-1229 / DSM 21871 / SI85-9A1)</name>
    <dbReference type="NCBI Taxonomy" id="287752"/>
    <lineage>
        <taxon>Bacteria</taxon>
        <taxon>Pseudomonadati</taxon>
        <taxon>Pseudomonadota</taxon>
        <taxon>Alphaproteobacteria</taxon>
        <taxon>Hyphomicrobiales</taxon>
        <taxon>Aurantimonadaceae</taxon>
        <taxon>Aurantimonas</taxon>
    </lineage>
</organism>
<evidence type="ECO:0000256" key="6">
    <source>
        <dbReference type="SAM" id="SignalP"/>
    </source>
</evidence>
<dbReference type="HOGENOM" id="CLU_062990_2_1_5"/>
<dbReference type="PANTHER" id="PTHR38776">
    <property type="entry name" value="MLTA-INTERACTING PROTEIN-RELATED"/>
    <property type="match status" value="1"/>
</dbReference>
<evidence type="ECO:0000256" key="4">
    <source>
        <dbReference type="ARBA" id="ARBA00023136"/>
    </source>
</evidence>
<keyword evidence="4" id="KW-0472">Membrane</keyword>
<protein>
    <submittedName>
        <fullName evidence="7">Putative MltA-interacting MipA</fullName>
    </submittedName>
</protein>